<dbReference type="PANTHER" id="PTHR43316:SF9">
    <property type="entry name" value="ACID DEHALOGENASE, PUTATIVE (AFU_ORTHOLOGUE AFUA_6G14460)-RELATED"/>
    <property type="match status" value="1"/>
</dbReference>
<evidence type="ECO:0008006" key="5">
    <source>
        <dbReference type="Google" id="ProtNLM"/>
    </source>
</evidence>
<evidence type="ECO:0000313" key="3">
    <source>
        <dbReference type="EMBL" id="KIM47025.1"/>
    </source>
</evidence>
<dbReference type="InterPro" id="IPR036412">
    <property type="entry name" value="HAD-like_sf"/>
</dbReference>
<evidence type="ECO:0000256" key="2">
    <source>
        <dbReference type="SAM" id="MobiDB-lite"/>
    </source>
</evidence>
<dbReference type="AlphaFoldDB" id="A0A0C3CE12"/>
<dbReference type="SUPFAM" id="SSF56784">
    <property type="entry name" value="HAD-like"/>
    <property type="match status" value="1"/>
</dbReference>
<gene>
    <name evidence="3" type="ORF">M413DRAFT_440566</name>
</gene>
<name>A0A0C3CE12_HEBCY</name>
<dbReference type="GO" id="GO:0016787">
    <property type="term" value="F:hydrolase activity"/>
    <property type="evidence" value="ECO:0007669"/>
    <property type="project" value="UniProtKB-KW"/>
</dbReference>
<dbReference type="HOGENOM" id="CLU_045011_3_2_1"/>
<sequence>MSKLTDHKVLVFDVYGTLADWETGLYNALQPLLTKYPASEAWTRHDALNAFISVESDLQSQFPDMLYSDLLAKVHEVLEERLRVLSGEPTGETTLAGKSVPTSPQDTTGGASTSAVVESNSTTHWDAHKAFGASIQNWPIFPDTCAALRRLAKHFKLVVLSNVDRESFRHTHALLSEGPSWDTVTSNRDIYAYPSPNPHKYWHPQAAEGSKSPFTLILTAQDTGCYKPALGGFRSVFDYITEQPELFGDIGLAHGEEVKDKVMSVAQSLQHDHEAAQQLGMRSVWIDRQEAVTCNVSAGGPGAKPKWTWRFETLAEMADAVEREVADSEGIS</sequence>
<reference evidence="3 4" key="1">
    <citation type="submission" date="2014-04" db="EMBL/GenBank/DDBJ databases">
        <authorList>
            <consortium name="DOE Joint Genome Institute"/>
            <person name="Kuo A."/>
            <person name="Gay G."/>
            <person name="Dore J."/>
            <person name="Kohler A."/>
            <person name="Nagy L.G."/>
            <person name="Floudas D."/>
            <person name="Copeland A."/>
            <person name="Barry K.W."/>
            <person name="Cichocki N."/>
            <person name="Veneault-Fourrey C."/>
            <person name="LaButti K."/>
            <person name="Lindquist E.A."/>
            <person name="Lipzen A."/>
            <person name="Lundell T."/>
            <person name="Morin E."/>
            <person name="Murat C."/>
            <person name="Sun H."/>
            <person name="Tunlid A."/>
            <person name="Henrissat B."/>
            <person name="Grigoriev I.V."/>
            <person name="Hibbett D.S."/>
            <person name="Martin F."/>
            <person name="Nordberg H.P."/>
            <person name="Cantor M.N."/>
            <person name="Hua S.X."/>
        </authorList>
    </citation>
    <scope>NUCLEOTIDE SEQUENCE [LARGE SCALE GENOMIC DNA]</scope>
    <source>
        <strain evidence="4">h7</strain>
    </source>
</reference>
<feature type="compositionally biased region" description="Polar residues" evidence="2">
    <location>
        <begin position="100"/>
        <end position="118"/>
    </location>
</feature>
<feature type="region of interest" description="Disordered" evidence="2">
    <location>
        <begin position="88"/>
        <end position="118"/>
    </location>
</feature>
<organism evidence="3 4">
    <name type="scientific">Hebeloma cylindrosporum</name>
    <dbReference type="NCBI Taxonomy" id="76867"/>
    <lineage>
        <taxon>Eukaryota</taxon>
        <taxon>Fungi</taxon>
        <taxon>Dikarya</taxon>
        <taxon>Basidiomycota</taxon>
        <taxon>Agaricomycotina</taxon>
        <taxon>Agaricomycetes</taxon>
        <taxon>Agaricomycetidae</taxon>
        <taxon>Agaricales</taxon>
        <taxon>Agaricineae</taxon>
        <taxon>Hymenogastraceae</taxon>
        <taxon>Hebeloma</taxon>
    </lineage>
</organism>
<accession>A0A0C3CE12</accession>
<dbReference type="Gene3D" id="1.10.150.750">
    <property type="match status" value="1"/>
</dbReference>
<proteinExistence type="predicted"/>
<dbReference type="InterPro" id="IPR051540">
    <property type="entry name" value="S-2-haloacid_dehalogenase"/>
</dbReference>
<reference evidence="4" key="2">
    <citation type="submission" date="2015-01" db="EMBL/GenBank/DDBJ databases">
        <title>Evolutionary Origins and Diversification of the Mycorrhizal Mutualists.</title>
        <authorList>
            <consortium name="DOE Joint Genome Institute"/>
            <consortium name="Mycorrhizal Genomics Consortium"/>
            <person name="Kohler A."/>
            <person name="Kuo A."/>
            <person name="Nagy L.G."/>
            <person name="Floudas D."/>
            <person name="Copeland A."/>
            <person name="Barry K.W."/>
            <person name="Cichocki N."/>
            <person name="Veneault-Fourrey C."/>
            <person name="LaButti K."/>
            <person name="Lindquist E.A."/>
            <person name="Lipzen A."/>
            <person name="Lundell T."/>
            <person name="Morin E."/>
            <person name="Murat C."/>
            <person name="Riley R."/>
            <person name="Ohm R."/>
            <person name="Sun H."/>
            <person name="Tunlid A."/>
            <person name="Henrissat B."/>
            <person name="Grigoriev I.V."/>
            <person name="Hibbett D.S."/>
            <person name="Martin F."/>
        </authorList>
    </citation>
    <scope>NUCLEOTIDE SEQUENCE [LARGE SCALE GENOMIC DNA]</scope>
    <source>
        <strain evidence="4">h7</strain>
    </source>
</reference>
<evidence type="ECO:0000313" key="4">
    <source>
        <dbReference type="Proteomes" id="UP000053424"/>
    </source>
</evidence>
<keyword evidence="1" id="KW-0378">Hydrolase</keyword>
<dbReference type="InterPro" id="IPR023214">
    <property type="entry name" value="HAD_sf"/>
</dbReference>
<protein>
    <recommendedName>
        <fullName evidence="5">Haloacid dehalogenase</fullName>
    </recommendedName>
</protein>
<keyword evidence="4" id="KW-1185">Reference proteome</keyword>
<dbReference type="OrthoDB" id="20198at2759"/>
<dbReference type="Gene3D" id="3.40.50.1000">
    <property type="entry name" value="HAD superfamily/HAD-like"/>
    <property type="match status" value="1"/>
</dbReference>
<dbReference type="Proteomes" id="UP000053424">
    <property type="component" value="Unassembled WGS sequence"/>
</dbReference>
<dbReference type="PANTHER" id="PTHR43316">
    <property type="entry name" value="HYDROLASE, HALOACID DELAHOGENASE-RELATED"/>
    <property type="match status" value="1"/>
</dbReference>
<evidence type="ECO:0000256" key="1">
    <source>
        <dbReference type="ARBA" id="ARBA00022801"/>
    </source>
</evidence>
<dbReference type="EMBL" id="KN831770">
    <property type="protein sequence ID" value="KIM47025.1"/>
    <property type="molecule type" value="Genomic_DNA"/>
</dbReference>